<dbReference type="Proteomes" id="UP000243459">
    <property type="component" value="Chromosome 6"/>
</dbReference>
<evidence type="ECO:0000256" key="3">
    <source>
        <dbReference type="RuleBase" id="RU003718"/>
    </source>
</evidence>
<dbReference type="InterPro" id="IPR050481">
    <property type="entry name" value="UDP-glycosyltransf_plant"/>
</dbReference>
<keyword evidence="3" id="KW-0328">Glycosyltransferase</keyword>
<feature type="compositionally biased region" description="Basic residues" evidence="5">
    <location>
        <begin position="18"/>
        <end position="34"/>
    </location>
</feature>
<dbReference type="CDD" id="cd03784">
    <property type="entry name" value="GT1_Gtf-like"/>
    <property type="match status" value="1"/>
</dbReference>
<keyword evidence="7" id="KW-1185">Reference proteome</keyword>
<evidence type="ECO:0000256" key="1">
    <source>
        <dbReference type="ARBA" id="ARBA00009995"/>
    </source>
</evidence>
<comment type="similarity">
    <text evidence="1 3">Belongs to the UDP-glycosyltransferase family.</text>
</comment>
<dbReference type="SUPFAM" id="SSF53756">
    <property type="entry name" value="UDP-Glycosyltransferase/glycogen phosphorylase"/>
    <property type="match status" value="1"/>
</dbReference>
<dbReference type="Gene3D" id="3.40.50.2000">
    <property type="entry name" value="Glycogen Phosphorylase B"/>
    <property type="match status" value="2"/>
</dbReference>
<name>A0A5P1ERH7_ASPOF</name>
<dbReference type="Pfam" id="PF00201">
    <property type="entry name" value="UDPGT"/>
    <property type="match status" value="1"/>
</dbReference>
<proteinExistence type="inferred from homology"/>
<dbReference type="OrthoDB" id="5835829at2759"/>
<keyword evidence="2 3" id="KW-0808">Transferase</keyword>
<evidence type="ECO:0000256" key="2">
    <source>
        <dbReference type="ARBA" id="ARBA00022679"/>
    </source>
</evidence>
<evidence type="ECO:0000313" key="6">
    <source>
        <dbReference type="EMBL" id="ONK66620.1"/>
    </source>
</evidence>
<feature type="region of interest" description="Disordered" evidence="5">
    <location>
        <begin position="1"/>
        <end position="122"/>
    </location>
</feature>
<dbReference type="InterPro" id="IPR002213">
    <property type="entry name" value="UDP_glucos_trans"/>
</dbReference>
<dbReference type="OMA" id="RHCNEFE"/>
<dbReference type="PANTHER" id="PTHR48049:SF60">
    <property type="entry name" value="UDP-GLYCOSYLTRANSFERASE 91B1"/>
    <property type="match status" value="1"/>
</dbReference>
<organism evidence="6 7">
    <name type="scientific">Asparagus officinalis</name>
    <name type="common">Garden asparagus</name>
    <dbReference type="NCBI Taxonomy" id="4686"/>
    <lineage>
        <taxon>Eukaryota</taxon>
        <taxon>Viridiplantae</taxon>
        <taxon>Streptophyta</taxon>
        <taxon>Embryophyta</taxon>
        <taxon>Tracheophyta</taxon>
        <taxon>Spermatophyta</taxon>
        <taxon>Magnoliopsida</taxon>
        <taxon>Liliopsida</taxon>
        <taxon>Asparagales</taxon>
        <taxon>Asparagaceae</taxon>
        <taxon>Asparagoideae</taxon>
        <taxon>Asparagus</taxon>
    </lineage>
</organism>
<reference evidence="7" key="1">
    <citation type="journal article" date="2017" name="Nat. Commun.">
        <title>The asparagus genome sheds light on the origin and evolution of a young Y chromosome.</title>
        <authorList>
            <person name="Harkess A."/>
            <person name="Zhou J."/>
            <person name="Xu C."/>
            <person name="Bowers J.E."/>
            <person name="Van der Hulst R."/>
            <person name="Ayyampalayam S."/>
            <person name="Mercati F."/>
            <person name="Riccardi P."/>
            <person name="McKain M.R."/>
            <person name="Kakrana A."/>
            <person name="Tang H."/>
            <person name="Ray J."/>
            <person name="Groenendijk J."/>
            <person name="Arikit S."/>
            <person name="Mathioni S.M."/>
            <person name="Nakano M."/>
            <person name="Shan H."/>
            <person name="Telgmann-Rauber A."/>
            <person name="Kanno A."/>
            <person name="Yue Z."/>
            <person name="Chen H."/>
            <person name="Li W."/>
            <person name="Chen Y."/>
            <person name="Xu X."/>
            <person name="Zhang Y."/>
            <person name="Luo S."/>
            <person name="Chen H."/>
            <person name="Gao J."/>
            <person name="Mao Z."/>
            <person name="Pires J.C."/>
            <person name="Luo M."/>
            <person name="Kudrna D."/>
            <person name="Wing R.A."/>
            <person name="Meyers B.C."/>
            <person name="Yi K."/>
            <person name="Kong H."/>
            <person name="Lavrijsen P."/>
            <person name="Sunseri F."/>
            <person name="Falavigna A."/>
            <person name="Ye Y."/>
            <person name="Leebens-Mack J.H."/>
            <person name="Chen G."/>
        </authorList>
    </citation>
    <scope>NUCLEOTIDE SEQUENCE [LARGE SCALE GENOMIC DNA]</scope>
    <source>
        <strain evidence="7">cv. DH0086</strain>
    </source>
</reference>
<evidence type="ECO:0000313" key="7">
    <source>
        <dbReference type="Proteomes" id="UP000243459"/>
    </source>
</evidence>
<sequence length="427" mass="47644">MASLRSHAPIPRALQSLSRKRPQNLLHHHPKKPPKTPQTPLTALRPHRPHPSPSPADQGPARGRRGHGRPPARRSPVPQESPRLSRATLSPIHRTGLPKARLDSSGLHPALDTRNRRRGRRADHPSVHFLDGLLRLQWTIPFPSNLCYRLHEARRLFSDSFTSNASGISDFQRIKLVLDGCKAVAIRSSMELEPEWLELLPKLYDKPVIPIGLLPPPTTTMEGSRGSGGNDILDWLSEQRSRSVVFVALGTEVALSSEMLHQLALGLEISKVPFVWAFRKPAGSLNHEGLLPEGFEERCKRYGIVARGWVPQLKILAHESVGGFLTHCGWGSVVESLHFGLPLVMLPISVDQGINARMIIEKGISVEIERNEEDGSFTKEAVAKALRGVVVEGEKYRKRAGGLKDVFTDKDRQEKYVNAFVRYLHEL</sequence>
<protein>
    <recommendedName>
        <fullName evidence="4">Glycosyltransferase</fullName>
        <ecNumber evidence="4">2.4.1.-</ecNumber>
    </recommendedName>
</protein>
<accession>A0A5P1ERH7</accession>
<feature type="compositionally biased region" description="Basic residues" evidence="5">
    <location>
        <begin position="62"/>
        <end position="72"/>
    </location>
</feature>
<dbReference type="EC" id="2.4.1.-" evidence="4"/>
<dbReference type="Gramene" id="ONK66620">
    <property type="protein sequence ID" value="ONK66620"/>
    <property type="gene ID" value="A4U43_C06F10250"/>
</dbReference>
<dbReference type="AlphaFoldDB" id="A0A5P1ERH7"/>
<evidence type="ECO:0000256" key="5">
    <source>
        <dbReference type="SAM" id="MobiDB-lite"/>
    </source>
</evidence>
<evidence type="ECO:0000256" key="4">
    <source>
        <dbReference type="RuleBase" id="RU362057"/>
    </source>
</evidence>
<dbReference type="InterPro" id="IPR035595">
    <property type="entry name" value="UDP_glycos_trans_CS"/>
</dbReference>
<dbReference type="PANTHER" id="PTHR48049">
    <property type="entry name" value="GLYCOSYLTRANSFERASE"/>
    <property type="match status" value="1"/>
</dbReference>
<dbReference type="FunFam" id="3.40.50.2000:FF:000037">
    <property type="entry name" value="Glycosyltransferase"/>
    <property type="match status" value="1"/>
</dbReference>
<dbReference type="PROSITE" id="PS00375">
    <property type="entry name" value="UDPGT"/>
    <property type="match status" value="1"/>
</dbReference>
<dbReference type="GO" id="GO:0035251">
    <property type="term" value="F:UDP-glucosyltransferase activity"/>
    <property type="evidence" value="ECO:0007669"/>
    <property type="project" value="InterPro"/>
</dbReference>
<dbReference type="EMBL" id="CM007386">
    <property type="protein sequence ID" value="ONK66620.1"/>
    <property type="molecule type" value="Genomic_DNA"/>
</dbReference>
<gene>
    <name evidence="6" type="ORF">A4U43_C06F10250</name>
</gene>